<organism evidence="2">
    <name type="scientific">Rhizochromulina marina</name>
    <dbReference type="NCBI Taxonomy" id="1034831"/>
    <lineage>
        <taxon>Eukaryota</taxon>
        <taxon>Sar</taxon>
        <taxon>Stramenopiles</taxon>
        <taxon>Ochrophyta</taxon>
        <taxon>Dictyochophyceae</taxon>
        <taxon>Rhizochromulinales</taxon>
        <taxon>Rhizochromulina</taxon>
    </lineage>
</organism>
<evidence type="ECO:0000256" key="1">
    <source>
        <dbReference type="SAM" id="Coils"/>
    </source>
</evidence>
<dbReference type="AlphaFoldDB" id="A0A7S2RRG1"/>
<sequence length="120" mass="14161">MTSVNELFPRARKLAYDLEQQLKEVETLRMPASDMELGLEALRFQIEQLRALAEKEVNRREEWRVKVQELDETRAWVANKLYRWRQQHDRAALEDAERRELLGRLHMPSGGVGALDEEVC</sequence>
<feature type="coiled-coil region" evidence="1">
    <location>
        <begin position="39"/>
        <end position="73"/>
    </location>
</feature>
<accession>A0A7S2RRG1</accession>
<protein>
    <submittedName>
        <fullName evidence="2">Uncharacterized protein</fullName>
    </submittedName>
</protein>
<dbReference type="EMBL" id="HBHJ01010980">
    <property type="protein sequence ID" value="CAD9678464.1"/>
    <property type="molecule type" value="Transcribed_RNA"/>
</dbReference>
<keyword evidence="1" id="KW-0175">Coiled coil</keyword>
<reference evidence="2" key="1">
    <citation type="submission" date="2021-01" db="EMBL/GenBank/DDBJ databases">
        <authorList>
            <person name="Corre E."/>
            <person name="Pelletier E."/>
            <person name="Niang G."/>
            <person name="Scheremetjew M."/>
            <person name="Finn R."/>
            <person name="Kale V."/>
            <person name="Holt S."/>
            <person name="Cochrane G."/>
            <person name="Meng A."/>
            <person name="Brown T."/>
            <person name="Cohen L."/>
        </authorList>
    </citation>
    <scope>NUCLEOTIDE SEQUENCE</scope>
    <source>
        <strain evidence="2">CCMP1243</strain>
    </source>
</reference>
<evidence type="ECO:0000313" key="2">
    <source>
        <dbReference type="EMBL" id="CAD9678464.1"/>
    </source>
</evidence>
<gene>
    <name evidence="2" type="ORF">RMAR1173_LOCUS7172</name>
</gene>
<name>A0A7S2RRG1_9STRA</name>
<proteinExistence type="predicted"/>